<protein>
    <submittedName>
        <fullName evidence="2">Uncharacterized protein</fullName>
    </submittedName>
</protein>
<accession>A0A162KNW5</accession>
<evidence type="ECO:0000313" key="2">
    <source>
        <dbReference type="EMBL" id="KYO51747.1"/>
    </source>
</evidence>
<sequence length="425" mass="44845">MTALPVREPATTIPPPEPAPEPAPEIVLAGCGLRGMGLLTAMPALLDHRLTVVDAGPRPGPGAFPDHRIQSNSAGADFFGWVDPAGPFGPVLDDPAVRRLREHQGAFDLALLAGALDRFGDRLAALLPPDRLIRGDPLVHVTVEGEAIALTLASGRRIDTRALVLALGITEPAHAALAPWADRTIPSGRIVRDHLAALPPVPADRPARIVIAGGSHSAYSAALVLADAVDAGRLSAEVTILHRGPARLFYPNMDAHAAEPHGPLEALPDPARDICPETGQIFRYSGLRHRARALFREIAQGGRQGFTQRQIPAIDDAAALLDQADLIVQALGYRSRRLAMTVDGRPWDPAGGRPVVRPEPDGRIPLPAGARAQIFVMGMDPYPYDDGALTPTGQYALRGGQILAALARPPVAGQPPTDIPLAEPG</sequence>
<dbReference type="Proteomes" id="UP000075787">
    <property type="component" value="Unassembled WGS sequence"/>
</dbReference>
<proteinExistence type="predicted"/>
<name>A0A162KNW5_9PROT</name>
<gene>
    <name evidence="2" type="ORF">AUP44_07975</name>
</gene>
<reference evidence="2 3" key="1">
    <citation type="submission" date="2015-12" db="EMBL/GenBank/DDBJ databases">
        <title>Genome sequence of Tistrella mobilis MCCC 1A02139.</title>
        <authorList>
            <person name="Lu L."/>
            <person name="Lai Q."/>
            <person name="Shao Z."/>
            <person name="Qian P."/>
        </authorList>
    </citation>
    <scope>NUCLEOTIDE SEQUENCE [LARGE SCALE GENOMIC DNA]</scope>
    <source>
        <strain evidence="2 3">MCCC 1A02139</strain>
    </source>
</reference>
<dbReference type="InterPro" id="IPR036188">
    <property type="entry name" value="FAD/NAD-bd_sf"/>
</dbReference>
<dbReference type="Gene3D" id="3.50.50.60">
    <property type="entry name" value="FAD/NAD(P)-binding domain"/>
    <property type="match status" value="1"/>
</dbReference>
<feature type="region of interest" description="Disordered" evidence="1">
    <location>
        <begin position="1"/>
        <end position="22"/>
    </location>
</feature>
<comment type="caution">
    <text evidence="2">The sequence shown here is derived from an EMBL/GenBank/DDBJ whole genome shotgun (WGS) entry which is preliminary data.</text>
</comment>
<evidence type="ECO:0000256" key="1">
    <source>
        <dbReference type="SAM" id="MobiDB-lite"/>
    </source>
</evidence>
<organism evidence="2 3">
    <name type="scientific">Tistrella mobilis</name>
    <dbReference type="NCBI Taxonomy" id="171437"/>
    <lineage>
        <taxon>Bacteria</taxon>
        <taxon>Pseudomonadati</taxon>
        <taxon>Pseudomonadota</taxon>
        <taxon>Alphaproteobacteria</taxon>
        <taxon>Geminicoccales</taxon>
        <taxon>Geminicoccaceae</taxon>
        <taxon>Tistrella</taxon>
    </lineage>
</organism>
<dbReference type="EMBL" id="LPZR01000166">
    <property type="protein sequence ID" value="KYO51747.1"/>
    <property type="molecule type" value="Genomic_DNA"/>
</dbReference>
<dbReference type="RefSeq" id="WP_062765642.1">
    <property type="nucleotide sequence ID" value="NZ_CP121045.1"/>
</dbReference>
<evidence type="ECO:0000313" key="3">
    <source>
        <dbReference type="Proteomes" id="UP000075787"/>
    </source>
</evidence>
<dbReference type="SUPFAM" id="SSF51905">
    <property type="entry name" value="FAD/NAD(P)-binding domain"/>
    <property type="match status" value="1"/>
</dbReference>
<dbReference type="AlphaFoldDB" id="A0A162KNW5"/>
<dbReference type="GeneID" id="97240989"/>
<feature type="compositionally biased region" description="Pro residues" evidence="1">
    <location>
        <begin position="12"/>
        <end position="22"/>
    </location>
</feature>